<sequence length="229" mass="25694">MAPELVVQKASPDDVVVVDDPVHSGRKAVKVTISLDEDYSHVANGAPRAEIVFPGSLRFEVGHHYLIRWSTYIPSSFVPDDDESVVITQIHQGGCCSGPPPIMLTIRGDHYEFAERSDVNGVRQQVLRKIKSDIGRWVNWVLRYVPDPSGVKSRTELRKDDVVVYSSDRWPNAYSDDQTSYLKIGLYKSKWDFKNDANRRLCLLFGDILISERGEGSLGIVSALDSDTE</sequence>
<dbReference type="EMBL" id="SMRP01000003">
    <property type="protein sequence ID" value="TDG24429.1"/>
    <property type="molecule type" value="Genomic_DNA"/>
</dbReference>
<name>A0A4R5MC56_9BURK</name>
<dbReference type="Pfam" id="PF14099">
    <property type="entry name" value="Polysacc_lyase"/>
    <property type="match status" value="1"/>
</dbReference>
<dbReference type="InterPro" id="IPR025975">
    <property type="entry name" value="Polysacc_lyase"/>
</dbReference>
<dbReference type="AlphaFoldDB" id="A0A4R5MC56"/>
<dbReference type="RefSeq" id="WP_133194277.1">
    <property type="nucleotide sequence ID" value="NZ_JBHUCW010000006.1"/>
</dbReference>
<reference evidence="1 2" key="1">
    <citation type="submission" date="2019-03" db="EMBL/GenBank/DDBJ databases">
        <title>Paraburkholderia sp. 4M-K11, isolated from subtropical forest soil.</title>
        <authorList>
            <person name="Gao Z.-H."/>
            <person name="Qiu L.-H."/>
        </authorList>
    </citation>
    <scope>NUCLEOTIDE SEQUENCE [LARGE SCALE GENOMIC DNA]</scope>
    <source>
        <strain evidence="1 2">4M-K11</strain>
    </source>
</reference>
<protein>
    <submittedName>
        <fullName evidence="1">Uncharacterized protein</fullName>
    </submittedName>
</protein>
<comment type="caution">
    <text evidence="1">The sequence shown here is derived from an EMBL/GenBank/DDBJ whole genome shotgun (WGS) entry which is preliminary data.</text>
</comment>
<evidence type="ECO:0000313" key="1">
    <source>
        <dbReference type="EMBL" id="TDG24429.1"/>
    </source>
</evidence>
<gene>
    <name evidence="1" type="ORF">EYW47_07640</name>
</gene>
<accession>A0A4R5MC56</accession>
<dbReference type="OrthoDB" id="9095495at2"/>
<proteinExistence type="predicted"/>
<organism evidence="1 2">
    <name type="scientific">Paraburkholderia silviterrae</name>
    <dbReference type="NCBI Taxonomy" id="2528715"/>
    <lineage>
        <taxon>Bacteria</taxon>
        <taxon>Pseudomonadati</taxon>
        <taxon>Pseudomonadota</taxon>
        <taxon>Betaproteobacteria</taxon>
        <taxon>Burkholderiales</taxon>
        <taxon>Burkholderiaceae</taxon>
        <taxon>Paraburkholderia</taxon>
    </lineage>
</organism>
<evidence type="ECO:0000313" key="2">
    <source>
        <dbReference type="Proteomes" id="UP000295722"/>
    </source>
</evidence>
<dbReference type="Gene3D" id="2.60.120.200">
    <property type="match status" value="1"/>
</dbReference>
<dbReference type="Proteomes" id="UP000295722">
    <property type="component" value="Unassembled WGS sequence"/>
</dbReference>
<keyword evidence="2" id="KW-1185">Reference proteome</keyword>